<sequence>MSFSQCAGCAAPAICTVLAMIRDTAVIIHSPAGCAASFADFNRKYKGMLRRKGLPSRNAPLISTNLTEMDMVFGAEPKLEEAIKEAIRRFAPKAVFIAASCGSGISGLDIQDVIDRVQGNFGVPITTVVCELYAPKKWGSGFGGKEHGLLTKVIKPPEAGLENPSFYNVIDFSEDDSIKKLLHETGIRWNYVAYGAEYETLERMGGALATFHLHADRFGSYLAGKLQEDYQVPNVSLPLPAGFAGTEACLRKIGEAVGRKSEFAALITRERSRYTERLSKLKERLKGIRCLPIVEGLDYESGILSILRELNVEIAGESGEKYCAARPAPVKGKQASRRPVHSSDSLYGPEGLRIGFYQGYELLPLVRLVSPDVLVVKHRSLAAWGVRLGIPCLWLDEDAAFYGYEGLLRFGERLADLAGNPHHARRMAAHTQLPYSEWWMELKLFWEVGRHG</sequence>
<dbReference type="EMBL" id="CP009288">
    <property type="protein sequence ID" value="AIQ12515.1"/>
    <property type="molecule type" value="Genomic_DNA"/>
</dbReference>
<dbReference type="GO" id="GO:0016491">
    <property type="term" value="F:oxidoreductase activity"/>
    <property type="evidence" value="ECO:0007669"/>
    <property type="project" value="InterPro"/>
</dbReference>
<dbReference type="Gene3D" id="3.40.50.12380">
    <property type="entry name" value="Nitrogenase MoFe cofactor biosynthesis protein NifE, C-terminal"/>
    <property type="match status" value="1"/>
</dbReference>
<dbReference type="eggNOG" id="COG2710">
    <property type="taxonomic scope" value="Bacteria"/>
</dbReference>
<dbReference type="PANTHER" id="PTHR42956">
    <property type="entry name" value="NITROGENASE IRON-MOLYBDENUM COFACTOR BIOSYNTHESIS PROTEIN NIFE"/>
    <property type="match status" value="1"/>
</dbReference>
<keyword evidence="3" id="KW-1185">Reference proteome</keyword>
<reference evidence="2 3" key="1">
    <citation type="submission" date="2014-08" db="EMBL/GenBank/DDBJ databases">
        <title>Comparative genomics of the Paenibacillus odorifer group.</title>
        <authorList>
            <person name="den Bakker H.C."/>
            <person name="Tsai Y.-C."/>
            <person name="Martin N."/>
            <person name="Korlach J."/>
            <person name="Wiedmann M."/>
        </authorList>
    </citation>
    <scope>NUCLEOTIDE SEQUENCE [LARGE SCALE GENOMIC DNA]</scope>
    <source>
        <strain evidence="2 3">DSM 1735</strain>
    </source>
</reference>
<dbReference type="AlphaFoldDB" id="A0A089HP68"/>
<protein>
    <recommendedName>
        <fullName evidence="1">Nitrogenase/oxidoreductase component 1 domain-containing protein</fullName>
    </recommendedName>
</protein>
<dbReference type="Gene3D" id="3.40.50.1980">
    <property type="entry name" value="Nitrogenase molybdenum iron protein domain"/>
    <property type="match status" value="1"/>
</dbReference>
<name>A0A089HP68_PAEDU</name>
<feature type="domain" description="Nitrogenase/oxidoreductase component 1" evidence="1">
    <location>
        <begin position="16"/>
        <end position="416"/>
    </location>
</feature>
<dbReference type="InterPro" id="IPR049939">
    <property type="entry name" value="NifE-like"/>
</dbReference>
<dbReference type="KEGG" id="pdu:PDUR_11845"/>
<dbReference type="Pfam" id="PF00148">
    <property type="entry name" value="Oxidored_nitro"/>
    <property type="match status" value="1"/>
</dbReference>
<dbReference type="InterPro" id="IPR000510">
    <property type="entry name" value="Nase/OxRdtase_comp1"/>
</dbReference>
<evidence type="ECO:0000259" key="1">
    <source>
        <dbReference type="Pfam" id="PF00148"/>
    </source>
</evidence>
<proteinExistence type="predicted"/>
<gene>
    <name evidence="2" type="ORF">PDUR_11845</name>
</gene>
<evidence type="ECO:0000313" key="2">
    <source>
        <dbReference type="EMBL" id="AIQ12515.1"/>
    </source>
</evidence>
<dbReference type="STRING" id="44251.PDUR_11845"/>
<accession>A0A089HP68</accession>
<dbReference type="Proteomes" id="UP000029409">
    <property type="component" value="Chromosome"/>
</dbReference>
<dbReference type="SUPFAM" id="SSF53807">
    <property type="entry name" value="Helical backbone' metal receptor"/>
    <property type="match status" value="1"/>
</dbReference>
<evidence type="ECO:0000313" key="3">
    <source>
        <dbReference type="Proteomes" id="UP000029409"/>
    </source>
</evidence>
<dbReference type="PANTHER" id="PTHR42956:SF1">
    <property type="entry name" value="NITROGENASE IRON-MOLYBDENUM COFACTOR BIOSYNTHESIS PROTEIN NIFE"/>
    <property type="match status" value="1"/>
</dbReference>
<organism evidence="2 3">
    <name type="scientific">Paenibacillus durus</name>
    <name type="common">Paenibacillus azotofixans</name>
    <dbReference type="NCBI Taxonomy" id="44251"/>
    <lineage>
        <taxon>Bacteria</taxon>
        <taxon>Bacillati</taxon>
        <taxon>Bacillota</taxon>
        <taxon>Bacilli</taxon>
        <taxon>Bacillales</taxon>
        <taxon>Paenibacillaceae</taxon>
        <taxon>Paenibacillus</taxon>
    </lineage>
</organism>